<dbReference type="GO" id="GO:0046872">
    <property type="term" value="F:metal ion binding"/>
    <property type="evidence" value="ECO:0007669"/>
    <property type="project" value="UniProtKB-KW"/>
</dbReference>
<dbReference type="PANTHER" id="PTHR11733:SF240">
    <property type="entry name" value="GH14155P-RELATED"/>
    <property type="match status" value="1"/>
</dbReference>
<evidence type="ECO:0000256" key="8">
    <source>
        <dbReference type="ARBA" id="ARBA00023049"/>
    </source>
</evidence>
<dbReference type="InterPro" id="IPR042089">
    <property type="entry name" value="Peptidase_M13_dom_2"/>
</dbReference>
<gene>
    <name evidence="12" type="ORF">PPYR_00630</name>
</gene>
<comment type="similarity">
    <text evidence="3">Belongs to the peptidase M13 family.</text>
</comment>
<dbReference type="InParanoid" id="A0A5N4B2P1"/>
<dbReference type="PANTHER" id="PTHR11733">
    <property type="entry name" value="ZINC METALLOPROTEASE FAMILY M13 NEPRILYSIN-RELATED"/>
    <property type="match status" value="1"/>
</dbReference>
<feature type="transmembrane region" description="Helical" evidence="9">
    <location>
        <begin position="28"/>
        <end position="48"/>
    </location>
</feature>
<dbReference type="InterPro" id="IPR024079">
    <property type="entry name" value="MetalloPept_cat_dom_sf"/>
</dbReference>
<evidence type="ECO:0000256" key="6">
    <source>
        <dbReference type="ARBA" id="ARBA00022801"/>
    </source>
</evidence>
<keyword evidence="9" id="KW-1133">Transmembrane helix</keyword>
<evidence type="ECO:0000313" key="13">
    <source>
        <dbReference type="Proteomes" id="UP000327044"/>
    </source>
</evidence>
<accession>A0A5N4B2P1</accession>
<keyword evidence="7" id="KW-0862">Zinc</keyword>
<proteinExistence type="inferred from homology"/>
<evidence type="ECO:0000256" key="3">
    <source>
        <dbReference type="ARBA" id="ARBA00007357"/>
    </source>
</evidence>
<keyword evidence="9" id="KW-0812">Transmembrane</keyword>
<keyword evidence="5" id="KW-0479">Metal-binding</keyword>
<dbReference type="Gene3D" id="3.40.390.10">
    <property type="entry name" value="Collagenase (Catalytic Domain)"/>
    <property type="match status" value="1"/>
</dbReference>
<keyword evidence="6" id="KW-0378">Hydrolase</keyword>
<sequence length="678" mass="79315">MELNQIPHLPIDAESTRQIRNRTKLQKCLLLGLILASVVILAFIVHTVRIEIGTCGTPECMQIAARVLEHLDKDVDPCEDFYRFACGKVANVTSTENYPKRLLKNKISQRLQELLEEPIDETDSPIFNYEKDFYSACIADKKGAQSLKTLKEIFNDLNGWPLVVGSSWEEQSFDWLEWVSKFRKYGLRHDQILGFDVMVDSINPMKQIVKLYPPPYMGMPKGVKEVAVMFGANDDVTLDREIGDMLDFMKKIQEIRVKHINYTHEPPTRALANEFQEKHKDLDWLHYINSLTEPEHTIRPDDYLEFMYTDCVKTALELVRASPKRTVANYMFWRAVDDLYSIIISESLDIYDMKRTRVDICKEILRYNFSPWSSFVAYGKKFLTNNSRERATVIFNHVKREFKRLFNINKWMTEGDKQKFRYKFNTMTEIVGITNDTIIHSTYHDLFKDNLIPKDGFLKMYLNLKTTLNTLSNNARFQQHSQDWRYLQFLLDTDTIYFGTQNAIMLPIGALQDWYYDEYGPMYVNFATIGKNLAVTFAKVITSIDVAFEEKIRWSEETLKNYEEETNCVEQKEVKSLMVQYYDYKILELGQIVGLKVAYNAYKKWVEENEEELPAKGTGYSTNQLFWIIALTDSCFEDAYDFNFFVHNEPIQRNPNFASDFSCSTNAKMNPPKKCSLL</sequence>
<keyword evidence="13" id="KW-1185">Reference proteome</keyword>
<dbReference type="AlphaFoldDB" id="A0A5N4B2P1"/>
<evidence type="ECO:0000313" key="12">
    <source>
        <dbReference type="EMBL" id="KAB0803660.1"/>
    </source>
</evidence>
<dbReference type="SUPFAM" id="SSF55486">
    <property type="entry name" value="Metalloproteases ('zincins'), catalytic domain"/>
    <property type="match status" value="1"/>
</dbReference>
<dbReference type="InterPro" id="IPR000718">
    <property type="entry name" value="Peptidase_M13"/>
</dbReference>
<name>A0A5N4B2P1_PHOPY</name>
<evidence type="ECO:0000256" key="2">
    <source>
        <dbReference type="ARBA" id="ARBA00004401"/>
    </source>
</evidence>
<reference evidence="12 13" key="1">
    <citation type="journal article" date="2018" name="Elife">
        <title>Firefly genomes illuminate parallel origins of bioluminescence in beetles.</title>
        <authorList>
            <person name="Fallon T.R."/>
            <person name="Lower S.E."/>
            <person name="Chang C.H."/>
            <person name="Bessho-Uehara M."/>
            <person name="Martin G.J."/>
            <person name="Bewick A.J."/>
            <person name="Behringer M."/>
            <person name="Debat H.J."/>
            <person name="Wong I."/>
            <person name="Day J.C."/>
            <person name="Suvorov A."/>
            <person name="Silva C.J."/>
            <person name="Stanger-Hall K.F."/>
            <person name="Hall D.W."/>
            <person name="Schmitz R.J."/>
            <person name="Nelson D.R."/>
            <person name="Lewis S.M."/>
            <person name="Shigenobu S."/>
            <person name="Bybee S.M."/>
            <person name="Larracuente A.M."/>
            <person name="Oba Y."/>
            <person name="Weng J.K."/>
        </authorList>
    </citation>
    <scope>NUCLEOTIDE SEQUENCE [LARGE SCALE GENOMIC DNA]</scope>
    <source>
        <strain evidence="12">1611_PpyrPB1</strain>
        <tissue evidence="12">Whole body</tissue>
    </source>
</reference>
<evidence type="ECO:0000259" key="10">
    <source>
        <dbReference type="Pfam" id="PF01431"/>
    </source>
</evidence>
<evidence type="ECO:0000256" key="9">
    <source>
        <dbReference type="SAM" id="Phobius"/>
    </source>
</evidence>
<dbReference type="Pfam" id="PF01431">
    <property type="entry name" value="Peptidase_M13"/>
    <property type="match status" value="1"/>
</dbReference>
<keyword evidence="4" id="KW-0645">Protease</keyword>
<dbReference type="GO" id="GO:0005886">
    <property type="term" value="C:plasma membrane"/>
    <property type="evidence" value="ECO:0007669"/>
    <property type="project" value="UniProtKB-SubCell"/>
</dbReference>
<feature type="domain" description="Peptidase M13 C-terminal" evidence="10">
    <location>
        <begin position="496"/>
        <end position="677"/>
    </location>
</feature>
<dbReference type="EMBL" id="VVIM01000001">
    <property type="protein sequence ID" value="KAB0803660.1"/>
    <property type="molecule type" value="Genomic_DNA"/>
</dbReference>
<organism evidence="12 13">
    <name type="scientific">Photinus pyralis</name>
    <name type="common">Common eastern firefly</name>
    <name type="synonym">Lampyris pyralis</name>
    <dbReference type="NCBI Taxonomy" id="7054"/>
    <lineage>
        <taxon>Eukaryota</taxon>
        <taxon>Metazoa</taxon>
        <taxon>Ecdysozoa</taxon>
        <taxon>Arthropoda</taxon>
        <taxon>Hexapoda</taxon>
        <taxon>Insecta</taxon>
        <taxon>Pterygota</taxon>
        <taxon>Neoptera</taxon>
        <taxon>Endopterygota</taxon>
        <taxon>Coleoptera</taxon>
        <taxon>Polyphaga</taxon>
        <taxon>Elateriformia</taxon>
        <taxon>Elateroidea</taxon>
        <taxon>Lampyridae</taxon>
        <taxon>Lampyrinae</taxon>
        <taxon>Photinus</taxon>
    </lineage>
</organism>
<evidence type="ECO:0000256" key="1">
    <source>
        <dbReference type="ARBA" id="ARBA00001947"/>
    </source>
</evidence>
<dbReference type="InterPro" id="IPR018497">
    <property type="entry name" value="Peptidase_M13_C"/>
</dbReference>
<dbReference type="Proteomes" id="UP000327044">
    <property type="component" value="Unassembled WGS sequence"/>
</dbReference>
<evidence type="ECO:0000256" key="4">
    <source>
        <dbReference type="ARBA" id="ARBA00022670"/>
    </source>
</evidence>
<comment type="caution">
    <text evidence="12">The sequence shown here is derived from an EMBL/GenBank/DDBJ whole genome shotgun (WGS) entry which is preliminary data.</text>
</comment>
<comment type="subcellular location">
    <subcellularLocation>
        <location evidence="2">Cell membrane</location>
        <topology evidence="2">Single-pass type II membrane protein</topology>
    </subcellularLocation>
</comment>
<evidence type="ECO:0000256" key="5">
    <source>
        <dbReference type="ARBA" id="ARBA00022723"/>
    </source>
</evidence>
<keyword evidence="8" id="KW-0482">Metalloprotease</keyword>
<dbReference type="GO" id="GO:0004222">
    <property type="term" value="F:metalloendopeptidase activity"/>
    <property type="evidence" value="ECO:0007669"/>
    <property type="project" value="InterPro"/>
</dbReference>
<dbReference type="PROSITE" id="PS51885">
    <property type="entry name" value="NEPRILYSIN"/>
    <property type="match status" value="1"/>
</dbReference>
<evidence type="ECO:0000256" key="7">
    <source>
        <dbReference type="ARBA" id="ARBA00022833"/>
    </source>
</evidence>
<protein>
    <recommendedName>
        <fullName evidence="14">Peptidase M13 N-terminal domain-containing protein</fullName>
    </recommendedName>
</protein>
<feature type="domain" description="Peptidase M13 N-terminal" evidence="11">
    <location>
        <begin position="77"/>
        <end position="432"/>
    </location>
</feature>
<dbReference type="Pfam" id="PF05649">
    <property type="entry name" value="Peptidase_M13_N"/>
    <property type="match status" value="1"/>
</dbReference>
<dbReference type="GO" id="GO:0016485">
    <property type="term" value="P:protein processing"/>
    <property type="evidence" value="ECO:0007669"/>
    <property type="project" value="TreeGrafter"/>
</dbReference>
<evidence type="ECO:0000259" key="11">
    <source>
        <dbReference type="Pfam" id="PF05649"/>
    </source>
</evidence>
<comment type="cofactor">
    <cofactor evidence="1">
        <name>Zn(2+)</name>
        <dbReference type="ChEBI" id="CHEBI:29105"/>
    </cofactor>
</comment>
<dbReference type="InterPro" id="IPR008753">
    <property type="entry name" value="Peptidase_M13_N"/>
</dbReference>
<dbReference type="Gene3D" id="1.10.1380.10">
    <property type="entry name" value="Neutral endopeptidase , domain2"/>
    <property type="match status" value="1"/>
</dbReference>
<keyword evidence="9" id="KW-0472">Membrane</keyword>
<evidence type="ECO:0008006" key="14">
    <source>
        <dbReference type="Google" id="ProtNLM"/>
    </source>
</evidence>